<dbReference type="Pfam" id="PF00534">
    <property type="entry name" value="Glycos_transf_1"/>
    <property type="match status" value="1"/>
</dbReference>
<dbReference type="SUPFAM" id="SSF53756">
    <property type="entry name" value="UDP-Glycosyltransferase/glycogen phosphorylase"/>
    <property type="match status" value="1"/>
</dbReference>
<keyword evidence="2" id="KW-0808">Transferase</keyword>
<reference evidence="3" key="1">
    <citation type="submission" date="2017-09" db="EMBL/GenBank/DDBJ databases">
        <title>Depth-based differentiation of microbial function through sediment-hosted aquifers and enrichment of novel symbionts in the deep terrestrial subsurface.</title>
        <authorList>
            <person name="Probst A.J."/>
            <person name="Ladd B."/>
            <person name="Jarett J.K."/>
            <person name="Geller-Mcgrath D.E."/>
            <person name="Sieber C.M.K."/>
            <person name="Emerson J.B."/>
            <person name="Anantharaman K."/>
            <person name="Thomas B.C."/>
            <person name="Malmstrom R."/>
            <person name="Stieglmeier M."/>
            <person name="Klingl A."/>
            <person name="Woyke T."/>
            <person name="Ryan C.M."/>
            <person name="Banfield J.F."/>
        </authorList>
    </citation>
    <scope>NUCLEOTIDE SEQUENCE [LARGE SCALE GENOMIC DNA]</scope>
</reference>
<name>A0A2M6XB74_9BACT</name>
<dbReference type="PANTHER" id="PTHR45947:SF3">
    <property type="entry name" value="SULFOQUINOVOSYL TRANSFERASE SQD2"/>
    <property type="match status" value="1"/>
</dbReference>
<comment type="caution">
    <text evidence="2">The sequence shown here is derived from an EMBL/GenBank/DDBJ whole genome shotgun (WGS) entry which is preliminary data.</text>
</comment>
<protein>
    <submittedName>
        <fullName evidence="2">Glycosyl transferase</fullName>
    </submittedName>
</protein>
<dbReference type="GO" id="GO:0016757">
    <property type="term" value="F:glycosyltransferase activity"/>
    <property type="evidence" value="ECO:0007669"/>
    <property type="project" value="InterPro"/>
</dbReference>
<dbReference type="AlphaFoldDB" id="A0A2M6XB74"/>
<dbReference type="EMBL" id="PEZK01000016">
    <property type="protein sequence ID" value="PIU02320.1"/>
    <property type="molecule type" value="Genomic_DNA"/>
</dbReference>
<evidence type="ECO:0000313" key="3">
    <source>
        <dbReference type="Proteomes" id="UP000231214"/>
    </source>
</evidence>
<dbReference type="Proteomes" id="UP000231214">
    <property type="component" value="Unassembled WGS sequence"/>
</dbReference>
<dbReference type="InterPro" id="IPR050194">
    <property type="entry name" value="Glycosyltransferase_grp1"/>
</dbReference>
<dbReference type="Gene3D" id="3.40.50.2000">
    <property type="entry name" value="Glycogen Phosphorylase B"/>
    <property type="match status" value="1"/>
</dbReference>
<evidence type="ECO:0000313" key="2">
    <source>
        <dbReference type="EMBL" id="PIU02320.1"/>
    </source>
</evidence>
<gene>
    <name evidence="2" type="ORF">COT66_00880</name>
</gene>
<evidence type="ECO:0000259" key="1">
    <source>
        <dbReference type="Pfam" id="PF00534"/>
    </source>
</evidence>
<dbReference type="InterPro" id="IPR001296">
    <property type="entry name" value="Glyco_trans_1"/>
</dbReference>
<feature type="domain" description="Glycosyl transferase family 1" evidence="1">
    <location>
        <begin position="193"/>
        <end position="346"/>
    </location>
</feature>
<proteinExistence type="predicted"/>
<dbReference type="PANTHER" id="PTHR45947">
    <property type="entry name" value="SULFOQUINOVOSYL TRANSFERASE SQD2"/>
    <property type="match status" value="1"/>
</dbReference>
<sequence length="366" mass="41471">MKIALVHDYLASCGGAEQVLAALHELYPEAPIYTLFSRVDQEPLLKQKFAKAKIIPSWFGKLPFAAKIISPLRFLIPLIWRSFDFSDDDLVISSASWAITKGFTSAKTKEVCYCHTPPRYLYGYETARNWQKHWYIRLYALVVNHLMRQYDWRQAQKVTQFVANSREVQARIKKFYRRESVVINPPIEIPPHFAKASRGKREYFLTGGRLEAAKNFGLIVKACNQLKLPLKIYGSGSQEGNLRRLAGSTIEFLGRISEQDKFGLMAGCRAFVVAAKDEDFGITPVEAMAVGRPVVAYRGGGYLETVVEGKTGVFFDELTVSCLAPTLKSFQSGKYRSQDCRRQAEKFNKQKFQQKIGQLVSKLVLG</sequence>
<accession>A0A2M6XB74</accession>
<organism evidence="2 3">
    <name type="scientific">Candidatus Shapirobacteria bacterium CG09_land_8_20_14_0_10_49_15</name>
    <dbReference type="NCBI Taxonomy" id="1974482"/>
    <lineage>
        <taxon>Bacteria</taxon>
        <taxon>Candidatus Shapironibacteriota</taxon>
    </lineage>
</organism>